<accession>A0A9D4TSM8</accession>
<proteinExistence type="inferred from homology"/>
<reference evidence="7" key="1">
    <citation type="journal article" date="2019" name="Plant J.">
        <title>Chlorella vulgaris genome assembly and annotation reveals the molecular basis for metabolic acclimation to high light conditions.</title>
        <authorList>
            <person name="Cecchin M."/>
            <person name="Marcolungo L."/>
            <person name="Rossato M."/>
            <person name="Girolomoni L."/>
            <person name="Cosentino E."/>
            <person name="Cuine S."/>
            <person name="Li-Beisson Y."/>
            <person name="Delledonne M."/>
            <person name="Ballottari M."/>
        </authorList>
    </citation>
    <scope>NUCLEOTIDE SEQUENCE</scope>
    <source>
        <strain evidence="7">211/11P</strain>
    </source>
</reference>
<protein>
    <recommendedName>
        <fullName evidence="6">USP domain-containing protein</fullName>
    </recommendedName>
</protein>
<feature type="compositionally biased region" description="Polar residues" evidence="5">
    <location>
        <begin position="2612"/>
        <end position="2623"/>
    </location>
</feature>
<feature type="compositionally biased region" description="Low complexity" evidence="5">
    <location>
        <begin position="2601"/>
        <end position="2611"/>
    </location>
</feature>
<keyword evidence="3" id="KW-0833">Ubl conjugation pathway</keyword>
<dbReference type="InterPro" id="IPR018200">
    <property type="entry name" value="USP_CS"/>
</dbReference>
<evidence type="ECO:0000256" key="2">
    <source>
        <dbReference type="ARBA" id="ARBA00022670"/>
    </source>
</evidence>
<dbReference type="EMBL" id="SIDB01000005">
    <property type="protein sequence ID" value="KAI3432602.1"/>
    <property type="molecule type" value="Genomic_DNA"/>
</dbReference>
<evidence type="ECO:0000256" key="4">
    <source>
        <dbReference type="ARBA" id="ARBA00022801"/>
    </source>
</evidence>
<keyword evidence="8" id="KW-1185">Reference proteome</keyword>
<feature type="compositionally biased region" description="Low complexity" evidence="5">
    <location>
        <begin position="1"/>
        <end position="17"/>
    </location>
</feature>
<dbReference type="Pfam" id="PF00443">
    <property type="entry name" value="UCH"/>
    <property type="match status" value="1"/>
</dbReference>
<keyword evidence="2" id="KW-0645">Protease</keyword>
<dbReference type="PROSITE" id="PS50235">
    <property type="entry name" value="USP_3"/>
    <property type="match status" value="1"/>
</dbReference>
<name>A0A9D4TSM8_CHLVU</name>
<evidence type="ECO:0000256" key="5">
    <source>
        <dbReference type="SAM" id="MobiDB-lite"/>
    </source>
</evidence>
<dbReference type="OrthoDB" id="289038at2759"/>
<dbReference type="PANTHER" id="PTHR24006">
    <property type="entry name" value="UBIQUITIN CARBOXYL-TERMINAL HYDROLASE"/>
    <property type="match status" value="1"/>
</dbReference>
<sequence length="2639" mass="286351">MRRPASAAEPAAAASSSDGEGQVVEITEDDTGTEGGAKDISGQGEAVANVSYLSEYVPHLHTLLQHEQGVDLSVLYKCLDSANKLYGYLIQNKQDEAQVDVLLLYDGFFQPLYREALGPAMRQLWRDERSVQQSDVGICRSVCQSFIQFVAKFLQLHVVALDSRELQPTINQRVGDDLAHLLPLLAELLGANHLVCNRGFNSDAPEAAQGWSPAGLGSWASPQGQQAATGTGSTAEAADVDVTAEPPLTPSDDVAAASWRAAMIDCFGADGGWDLLLQLVSQPQQFGDYLCALMLPLGSAAPLLLPTRSSALLPAAAAVAQFVHCGLAAAPDLSAVEGTAINPEQRLAKVLSLARLMIASATSPEHADEEIGPLQREHVLRLLHATAFTRQLAGIKQLRDLVAFTFYQGGTSVAIEGLTSWLQQHSVVQLVLKSNLHQAQYADQAQHVLGILLQHGVPAAEQAIAFLWQLTEDATTFEAVKSNAYSILASLGPHMESEQLAQLFFRLQARANASGVSEAISICGLLVGMAQRDTRGSMYQAIVDCVLGIQLRRNAPPELASSQTVVELCASYDAVLGSDKCSLLAARTCMQQLDGVCAVPAATVLYSLLTTIWHKPDKMRAAMQILNRNAELLKQCLDCYSQWLRRQQAALAAVAEVASSGAPDAFSATSGVDGPADGAFSHREAVDTWQRLLKRVIVAGNFYLLQDQIEVMVTWATVEHVTAYDSEQAWRLALLMVANYRKEVMENVAAGFLLDCVCNLSAAYFTLPAWRCFLAYVIALHSWDTELAEEDVTEQHARVTQDNQEAVRTFLWRITLESSDSSIAQLTSHLLATIVATQMHKLLEPPMWHQLLADEVALCLQQLRHQALPAAAAADVKVVEPDGGSAAVPAAPDAEPVLWHAPPVVSLSPSTTAPDLCRRILLYLAQLVEEGQGRRMPDPPAHRCSWQGFPLSITIQLPAQQGHKLKEQLSLPDNLPVGRLRRTVADWLAKAPQYVRLLGGGREFDSDCPTLVDSRAAQQLIMAQINIKANHYSGRNVAEEVKARAAVEAVTQQGDIYGLALAIAQSSAAGATPLANNRVLCSLRLLGVLPTCSAALQQLQQLLLAHDGGVQLCQLLLGQVGQGMTVVKPAVFMYAVQCMCALLFPQVEPQADAGAAAAVVETAVLQRRLLLSGALTALLELATRLAGADALLSQAPAVVMAAAHRAMLLLLHHTHSALQDQRLVAASAVSALQQQQAAAAPQALSSQAAVPPSGPTSMQVDGAPPSSEGAPGADSADGGNRPPSAVPSPAEAASMVADTSTDALDSDGDVELQQAASGATVATVTEVAASATLLGTLAPAVARYVVRMLHRMLGCGADAQPGSRPALAGPAALYELCSQALLLLKQLAPHSSATVLVITAEQSAATEAVVRCMLLHPTSSNLRQLAADWLPGFAATTPTAHRWAFERIVQPLLLNEGGSSGSHEQMSLCNHFIETLDETEFPAARQLLQVLLQRLSLAITCMAPIDGIAGVVGALIKRLDCREVGLTCNLAGQLIHGCCFPALTALQQREAVVLSRIVEAAVPQGEGTFAPPQLELGRLEAADAAAERCVAAARAQFASGISSSNREAAFGLLIDLMMHDSGCWQYGQEQLQLVIHSKANTLLLNPFSNVPLPSVRAPGAFAGLQNGGATCYMSSVFQQLYMQPTIRDLVLSAPAVDPEEQQGSVFHQMQVMFAHLAHGVEPWFEPRNFWRAFKDYDGQPVNIREHQDAYEFFTRLQDSVDEHLRMKLRPRAIHAALGGTFAQLITVIEAPQHRSERDEEFYQISLDVHGKRTLAESLDSYVSKELMNGQNQYLCEQLGKKVDAEKRTLIKQLPHTLVFHLKRFEWDYETYQRWKVKDRFEFPRQLDMYPYTVEGADEADGREPKGKKEASHYLYELRGVVVHSGSAFAGHYYSYIKDRQHGGRWYCFDDTSVDLWDPANLDKDCYGGRFVPEGFTHECDRPNSAYMLFYECAAASTSANQLEANLVTRDLAVPVSETAASEQPAADGVQPMALSPGPAEQASAQAPPATPYNMPRGLYETILVSNLRQLGTMQLLSLEYCNFIWQLLRHLQDAAKAGGTARKAAKREPTSSPGGMDISASGSINVGSGSCQLEALTNRRSGDLSVVVAAVMALCLDYMCQVALRGGLELRREVLGSSGRKPVQGMSIAMVEVLKASPAASEAVLLHMASGPCSSAADKLLTRHPAAAARLFVRHVAVHAVQCLTHAEIRTDEAVHAVRSYVDHLAGDTLPALLQSQTPWHTEQIVEALKCMCSQRQPWRRALLDPHLTPLLALVRKVVEDWNSDSFDQDDTCVGHNALCLLGLLLRRFQLDSGLLERSRRKQSKQALQEGGERAGRALRNPYCFEACELAPVPSAVMDWLYGEPQFVRKLLMAGSLYEASVFRVLAFLQYDNQLHAQWWLQAMLDHVLVDASDWRDLAVDVETIRKLVTLRDSLYEERVSSFFNFELYIETSIIKETMNARRGAGCQHLLLALVLAVLVDAPKEIVQEVLQRDISWLGWADKFLDRRRRRELSSEKDDSNPTYADLCAENQEIDTLVDINTMRQSLKQVASMAAGGDIGGSTSSSSDPGDNQPQHQEQQHISAQAEEGAEEEVVEIEL</sequence>
<feature type="compositionally biased region" description="Acidic residues" evidence="5">
    <location>
        <begin position="2628"/>
        <end position="2639"/>
    </location>
</feature>
<dbReference type="GO" id="GO:0005634">
    <property type="term" value="C:nucleus"/>
    <property type="evidence" value="ECO:0007669"/>
    <property type="project" value="TreeGrafter"/>
</dbReference>
<dbReference type="PROSITE" id="PS00972">
    <property type="entry name" value="USP_1"/>
    <property type="match status" value="1"/>
</dbReference>
<evidence type="ECO:0000313" key="8">
    <source>
        <dbReference type="Proteomes" id="UP001055712"/>
    </source>
</evidence>
<dbReference type="GO" id="GO:0004843">
    <property type="term" value="F:cysteine-type deubiquitinase activity"/>
    <property type="evidence" value="ECO:0007669"/>
    <property type="project" value="InterPro"/>
</dbReference>
<evidence type="ECO:0000256" key="3">
    <source>
        <dbReference type="ARBA" id="ARBA00022786"/>
    </source>
</evidence>
<dbReference type="InterPro" id="IPR028889">
    <property type="entry name" value="USP"/>
</dbReference>
<dbReference type="Pfam" id="PF25010">
    <property type="entry name" value="ARM_UBP24_USP9X-Y"/>
    <property type="match status" value="1"/>
</dbReference>
<dbReference type="InterPro" id="IPR001394">
    <property type="entry name" value="Peptidase_C19_UCH"/>
</dbReference>
<evidence type="ECO:0000313" key="7">
    <source>
        <dbReference type="EMBL" id="KAI3432602.1"/>
    </source>
</evidence>
<feature type="region of interest" description="Disordered" evidence="5">
    <location>
        <begin position="207"/>
        <end position="237"/>
    </location>
</feature>
<dbReference type="GO" id="GO:0005829">
    <property type="term" value="C:cytosol"/>
    <property type="evidence" value="ECO:0007669"/>
    <property type="project" value="TreeGrafter"/>
</dbReference>
<feature type="region of interest" description="Disordered" evidence="5">
    <location>
        <begin position="2018"/>
        <end position="2051"/>
    </location>
</feature>
<feature type="compositionally biased region" description="Low complexity" evidence="5">
    <location>
        <begin position="220"/>
        <end position="237"/>
    </location>
</feature>
<feature type="region of interest" description="Disordered" evidence="5">
    <location>
        <begin position="2100"/>
        <end position="2119"/>
    </location>
</feature>
<dbReference type="InterPro" id="IPR050164">
    <property type="entry name" value="Peptidase_C19"/>
</dbReference>
<keyword evidence="4" id="KW-0378">Hydrolase</keyword>
<dbReference type="Gene3D" id="3.90.70.10">
    <property type="entry name" value="Cysteine proteinases"/>
    <property type="match status" value="1"/>
</dbReference>
<feature type="compositionally biased region" description="Low complexity" evidence="5">
    <location>
        <begin position="2035"/>
        <end position="2047"/>
    </location>
</feature>
<evidence type="ECO:0000259" key="6">
    <source>
        <dbReference type="PROSITE" id="PS50235"/>
    </source>
</evidence>
<feature type="domain" description="USP" evidence="6">
    <location>
        <begin position="1662"/>
        <end position="1993"/>
    </location>
</feature>
<organism evidence="7 8">
    <name type="scientific">Chlorella vulgaris</name>
    <name type="common">Green alga</name>
    <dbReference type="NCBI Taxonomy" id="3077"/>
    <lineage>
        <taxon>Eukaryota</taxon>
        <taxon>Viridiplantae</taxon>
        <taxon>Chlorophyta</taxon>
        <taxon>core chlorophytes</taxon>
        <taxon>Trebouxiophyceae</taxon>
        <taxon>Chlorellales</taxon>
        <taxon>Chlorellaceae</taxon>
        <taxon>Chlorella clade</taxon>
        <taxon>Chlorella</taxon>
    </lineage>
</organism>
<reference evidence="7" key="2">
    <citation type="submission" date="2020-11" db="EMBL/GenBank/DDBJ databases">
        <authorList>
            <person name="Cecchin M."/>
            <person name="Marcolungo L."/>
            <person name="Rossato M."/>
            <person name="Girolomoni L."/>
            <person name="Cosentino E."/>
            <person name="Cuine S."/>
            <person name="Li-Beisson Y."/>
            <person name="Delledonne M."/>
            <person name="Ballottari M."/>
        </authorList>
    </citation>
    <scope>NUCLEOTIDE SEQUENCE</scope>
    <source>
        <strain evidence="7">211/11P</strain>
        <tissue evidence="7">Whole cell</tissue>
    </source>
</reference>
<dbReference type="SUPFAM" id="SSF54001">
    <property type="entry name" value="Cysteine proteinases"/>
    <property type="match status" value="1"/>
</dbReference>
<dbReference type="GO" id="GO:0006508">
    <property type="term" value="P:proteolysis"/>
    <property type="evidence" value="ECO:0007669"/>
    <property type="project" value="UniProtKB-KW"/>
</dbReference>
<comment type="caution">
    <text evidence="7">The sequence shown here is derived from an EMBL/GenBank/DDBJ whole genome shotgun (WGS) entry which is preliminary data.</text>
</comment>
<dbReference type="Proteomes" id="UP001055712">
    <property type="component" value="Unassembled WGS sequence"/>
</dbReference>
<dbReference type="PROSITE" id="PS00973">
    <property type="entry name" value="USP_2"/>
    <property type="match status" value="1"/>
</dbReference>
<dbReference type="PANTHER" id="PTHR24006:SF827">
    <property type="entry name" value="UBIQUITIN CARBOXYL-TERMINAL HYDROLASE 34"/>
    <property type="match status" value="1"/>
</dbReference>
<feature type="region of interest" description="Disordered" evidence="5">
    <location>
        <begin position="2591"/>
        <end position="2639"/>
    </location>
</feature>
<comment type="similarity">
    <text evidence="1">Belongs to the peptidase C19 family.</text>
</comment>
<dbReference type="InterPro" id="IPR038765">
    <property type="entry name" value="Papain-like_cys_pep_sf"/>
</dbReference>
<dbReference type="InterPro" id="IPR056850">
    <property type="entry name" value="ARM_UBP34_24_USP9X_Y"/>
</dbReference>
<gene>
    <name evidence="7" type="ORF">D9Q98_004149</name>
</gene>
<feature type="region of interest" description="Disordered" evidence="5">
    <location>
        <begin position="1243"/>
        <end position="1305"/>
    </location>
</feature>
<dbReference type="GO" id="GO:0016579">
    <property type="term" value="P:protein deubiquitination"/>
    <property type="evidence" value="ECO:0007669"/>
    <property type="project" value="InterPro"/>
</dbReference>
<evidence type="ECO:0000256" key="1">
    <source>
        <dbReference type="ARBA" id="ARBA00009085"/>
    </source>
</evidence>
<dbReference type="FunFam" id="3.90.70.10:FF:000022">
    <property type="entry name" value="Ubiquitin carboxyl-terminal hydrolase 24"/>
    <property type="match status" value="1"/>
</dbReference>
<feature type="region of interest" description="Disordered" evidence="5">
    <location>
        <begin position="1"/>
        <end position="40"/>
    </location>
</feature>